<accession>A0A5D0CUJ5</accession>
<dbReference type="RefSeq" id="WP_148452429.1">
    <property type="nucleotide sequence ID" value="NZ_VSDO01000002.1"/>
</dbReference>
<dbReference type="AlphaFoldDB" id="A0A5D0CUJ5"/>
<dbReference type="OrthoDB" id="2610621at2"/>
<sequence>MKRIIFTGKSDKRDLLLFICKALGEAGKRALLVDLTDGGKYRYILGGGDSVLSVTEFCGFDICDGMLGEPAGSEYDFCLYDMETMHFGTRELWSMANEALWVTSFDRYEVERTVEWFKQLFVRWPELQMLELWPVFIRTVDSSLKPEYILSGMEGLPVRWSRDVLEIPWCESNLAVQLENEYRHILRMARLSRSYKKALRTLLEELAGWTGKDARKTLRQAERRRA</sequence>
<comment type="caution">
    <text evidence="1">The sequence shown here is derived from an EMBL/GenBank/DDBJ whole genome shotgun (WGS) entry which is preliminary data.</text>
</comment>
<protein>
    <submittedName>
        <fullName evidence="1">Uncharacterized protein</fullName>
    </submittedName>
</protein>
<keyword evidence="2" id="KW-1185">Reference proteome</keyword>
<organism evidence="1 2">
    <name type="scientific">Paenibacillus faecis</name>
    <dbReference type="NCBI Taxonomy" id="862114"/>
    <lineage>
        <taxon>Bacteria</taxon>
        <taxon>Bacillati</taxon>
        <taxon>Bacillota</taxon>
        <taxon>Bacilli</taxon>
        <taxon>Bacillales</taxon>
        <taxon>Paenibacillaceae</taxon>
        <taxon>Paenibacillus</taxon>
    </lineage>
</organism>
<gene>
    <name evidence="1" type="ORF">FRY98_13210</name>
</gene>
<evidence type="ECO:0000313" key="2">
    <source>
        <dbReference type="Proteomes" id="UP000325218"/>
    </source>
</evidence>
<dbReference type="Proteomes" id="UP000325218">
    <property type="component" value="Unassembled WGS sequence"/>
</dbReference>
<name>A0A5D0CUJ5_9BACL</name>
<reference evidence="1 2" key="1">
    <citation type="submission" date="2019-08" db="EMBL/GenBank/DDBJ databases">
        <title>Genome sequencing of Paenibacillus faecis DSM 23593(T).</title>
        <authorList>
            <person name="Kook J.-K."/>
            <person name="Park S.-N."/>
            <person name="Lim Y.K."/>
        </authorList>
    </citation>
    <scope>NUCLEOTIDE SEQUENCE [LARGE SCALE GENOMIC DNA]</scope>
    <source>
        <strain evidence="1 2">DSM 23593</strain>
    </source>
</reference>
<dbReference type="EMBL" id="VSDO01000002">
    <property type="protein sequence ID" value="TYA13593.1"/>
    <property type="molecule type" value="Genomic_DNA"/>
</dbReference>
<proteinExistence type="predicted"/>
<evidence type="ECO:0000313" key="1">
    <source>
        <dbReference type="EMBL" id="TYA13593.1"/>
    </source>
</evidence>